<name>A0A4R6Q7I2_9FLAO</name>
<dbReference type="InterPro" id="IPR020573">
    <property type="entry name" value="UDP_GlcNAc_AcTrfase_non-rep"/>
</dbReference>
<dbReference type="InterPro" id="IPR007691">
    <property type="entry name" value="LpxD"/>
</dbReference>
<comment type="catalytic activity">
    <reaction evidence="7">
        <text>a UDP-3-O-[(3R)-3-hydroxyacyl]-alpha-D-glucosamine + a (3R)-hydroxyacyl-[ACP] = a UDP-2-N,3-O-bis[(3R)-3-hydroxyacyl]-alpha-D-glucosamine + holo-[ACP] + H(+)</text>
        <dbReference type="Rhea" id="RHEA:53836"/>
        <dbReference type="Rhea" id="RHEA-COMP:9685"/>
        <dbReference type="Rhea" id="RHEA-COMP:9945"/>
        <dbReference type="ChEBI" id="CHEBI:15378"/>
        <dbReference type="ChEBI" id="CHEBI:64479"/>
        <dbReference type="ChEBI" id="CHEBI:78827"/>
        <dbReference type="ChEBI" id="CHEBI:137740"/>
        <dbReference type="ChEBI" id="CHEBI:137748"/>
        <dbReference type="EC" id="2.3.1.191"/>
    </reaction>
</comment>
<dbReference type="SUPFAM" id="SSF51161">
    <property type="entry name" value="Trimeric LpxA-like enzymes"/>
    <property type="match status" value="1"/>
</dbReference>
<dbReference type="RefSeq" id="WP_133533719.1">
    <property type="nucleotide sequence ID" value="NZ_SNXR01000016.1"/>
</dbReference>
<dbReference type="PANTHER" id="PTHR43378:SF2">
    <property type="entry name" value="UDP-3-O-ACYLGLUCOSAMINE N-ACYLTRANSFERASE 1, MITOCHONDRIAL-RELATED"/>
    <property type="match status" value="1"/>
</dbReference>
<evidence type="ECO:0000256" key="3">
    <source>
        <dbReference type="ARBA" id="ARBA00022679"/>
    </source>
</evidence>
<dbReference type="Gene3D" id="3.40.1390.10">
    <property type="entry name" value="MurE/MurF, N-terminal domain"/>
    <property type="match status" value="1"/>
</dbReference>
<dbReference type="Pfam" id="PF04613">
    <property type="entry name" value="LpxD"/>
    <property type="match status" value="1"/>
</dbReference>
<evidence type="ECO:0000256" key="6">
    <source>
        <dbReference type="ARBA" id="ARBA00023315"/>
    </source>
</evidence>
<evidence type="ECO:0000313" key="9">
    <source>
        <dbReference type="EMBL" id="TDP57987.1"/>
    </source>
</evidence>
<protein>
    <recommendedName>
        <fullName evidence="7">UDP-3-O-acylglucosamine N-acyltransferase</fullName>
        <ecNumber evidence="7">2.3.1.191</ecNumber>
    </recommendedName>
</protein>
<evidence type="ECO:0000256" key="1">
    <source>
        <dbReference type="ARBA" id="ARBA00022516"/>
    </source>
</evidence>
<dbReference type="GO" id="GO:0009245">
    <property type="term" value="P:lipid A biosynthetic process"/>
    <property type="evidence" value="ECO:0007669"/>
    <property type="project" value="UniProtKB-UniRule"/>
</dbReference>
<dbReference type="EC" id="2.3.1.191" evidence="7"/>
<keyword evidence="1 7" id="KW-0444">Lipid biosynthesis</keyword>
<comment type="subunit">
    <text evidence="7">Homotrimer.</text>
</comment>
<evidence type="ECO:0000256" key="5">
    <source>
        <dbReference type="ARBA" id="ARBA00023098"/>
    </source>
</evidence>
<dbReference type="InterPro" id="IPR011004">
    <property type="entry name" value="Trimer_LpxA-like_sf"/>
</dbReference>
<dbReference type="GO" id="GO:0103118">
    <property type="term" value="F:UDP-3-O-[(3R)-3-hydroxyacyl]-glucosamine N-acyltransferase activity"/>
    <property type="evidence" value="ECO:0007669"/>
    <property type="project" value="UniProtKB-EC"/>
</dbReference>
<feature type="active site" description="Proton acceptor" evidence="7">
    <location>
        <position position="241"/>
    </location>
</feature>
<evidence type="ECO:0000256" key="4">
    <source>
        <dbReference type="ARBA" id="ARBA00022737"/>
    </source>
</evidence>
<proteinExistence type="inferred from homology"/>
<keyword evidence="3 7" id="KW-0808">Transferase</keyword>
<evidence type="ECO:0000256" key="7">
    <source>
        <dbReference type="HAMAP-Rule" id="MF_00523"/>
    </source>
</evidence>
<dbReference type="AlphaFoldDB" id="A0A4R6Q7I2"/>
<dbReference type="NCBIfam" id="TIGR01853">
    <property type="entry name" value="lipid_A_lpxD"/>
    <property type="match status" value="1"/>
</dbReference>
<comment type="similarity">
    <text evidence="7">Belongs to the transferase hexapeptide repeat family. LpxD subfamily.</text>
</comment>
<reference evidence="9 10" key="1">
    <citation type="submission" date="2019-03" db="EMBL/GenBank/DDBJ databases">
        <title>Genomic Encyclopedia of Archaeal and Bacterial Type Strains, Phase II (KMG-II): from individual species to whole genera.</title>
        <authorList>
            <person name="Goeker M."/>
        </authorList>
    </citation>
    <scope>NUCLEOTIDE SEQUENCE [LARGE SCALE GENOMIC DNA]</scope>
    <source>
        <strain evidence="9 10">DSM 25687</strain>
    </source>
</reference>
<dbReference type="OrthoDB" id="9784739at2"/>
<dbReference type="NCBIfam" id="NF002060">
    <property type="entry name" value="PRK00892.1"/>
    <property type="match status" value="1"/>
</dbReference>
<dbReference type="InterPro" id="IPR001451">
    <property type="entry name" value="Hexapep"/>
</dbReference>
<accession>A0A4R6Q7I2</accession>
<dbReference type="Proteomes" id="UP000295260">
    <property type="component" value="Unassembled WGS sequence"/>
</dbReference>
<keyword evidence="2 7" id="KW-0441">Lipid A biosynthesis</keyword>
<sequence length="339" mass="36356">MKFTASQIAGILEGEVVGNPNAEVDKLAKIEEATAGSLTFLANPKYVNFIYSTDATITIVNATFEPENDITTTLIKVEDAYSAFSKLLEYYNQVKLMKSGIEQPSVISDGVTYGDNLYLGSFCYVGKNVSIGKNVKIYPNSFIGDNVIIGDDCVFFAGVRVYSETIIGKSCVIHSGAIIGSDGFGFAPQEDGSFNKIPQIGNVILEDNVEVGSCTTIDRATLGSTIIRKGVKLDNQIQIAHNVEIGENTVIAAQTGIAGSTKIGKNCMIGGQVGFAGHIVVGDNVRIQAQSGVGKNVKDGEVLQGSPSFNYGDWNKSYVHFRNLPKIVADLEELKKNKN</sequence>
<dbReference type="CDD" id="cd03352">
    <property type="entry name" value="LbH_LpxD"/>
    <property type="match status" value="1"/>
</dbReference>
<dbReference type="GO" id="GO:0016020">
    <property type="term" value="C:membrane"/>
    <property type="evidence" value="ECO:0007669"/>
    <property type="project" value="GOC"/>
</dbReference>
<keyword evidence="4 7" id="KW-0677">Repeat</keyword>
<dbReference type="GO" id="GO:0016410">
    <property type="term" value="F:N-acyltransferase activity"/>
    <property type="evidence" value="ECO:0007669"/>
    <property type="project" value="InterPro"/>
</dbReference>
<dbReference type="HAMAP" id="MF_00523">
    <property type="entry name" value="LpxD"/>
    <property type="match status" value="1"/>
</dbReference>
<comment type="caution">
    <text evidence="9">The sequence shown here is derived from an EMBL/GenBank/DDBJ whole genome shotgun (WGS) entry which is preliminary data.</text>
</comment>
<comment type="pathway">
    <text evidence="7">Bacterial outer membrane biogenesis; LPS lipid A biosynthesis.</text>
</comment>
<comment type="function">
    <text evidence="7">Catalyzes the N-acylation of UDP-3-O-acylglucosamine using 3-hydroxyacyl-ACP as the acyl donor. Is involved in the biosynthesis of lipid A, a phosphorylated glycolipid that anchors the lipopolysaccharide to the outer membrane of the cell.</text>
</comment>
<evidence type="ECO:0000313" key="10">
    <source>
        <dbReference type="Proteomes" id="UP000295260"/>
    </source>
</evidence>
<dbReference type="UniPathway" id="UPA00973"/>
<organism evidence="9 10">
    <name type="scientific">Flavobacterium dankookense</name>
    <dbReference type="NCBI Taxonomy" id="706186"/>
    <lineage>
        <taxon>Bacteria</taxon>
        <taxon>Pseudomonadati</taxon>
        <taxon>Bacteroidota</taxon>
        <taxon>Flavobacteriia</taxon>
        <taxon>Flavobacteriales</taxon>
        <taxon>Flavobacteriaceae</taxon>
        <taxon>Flavobacterium</taxon>
    </lineage>
</organism>
<keyword evidence="10" id="KW-1185">Reference proteome</keyword>
<gene>
    <name evidence="7" type="primary">lpxD</name>
    <name evidence="9" type="ORF">BC748_2499</name>
</gene>
<evidence type="ECO:0000256" key="2">
    <source>
        <dbReference type="ARBA" id="ARBA00022556"/>
    </source>
</evidence>
<feature type="domain" description="UDP-3-O-[3-hydroxymyristoyl] glucosamine N-acyltransferase non-repeat region" evidence="8">
    <location>
        <begin position="22"/>
        <end position="89"/>
    </location>
</feature>
<dbReference type="PANTHER" id="PTHR43378">
    <property type="entry name" value="UDP-3-O-ACYLGLUCOSAMINE N-ACYLTRANSFERASE"/>
    <property type="match status" value="1"/>
</dbReference>
<keyword evidence="5 7" id="KW-0443">Lipid metabolism</keyword>
<keyword evidence="6 7" id="KW-0012">Acyltransferase</keyword>
<dbReference type="EMBL" id="SNXR01000016">
    <property type="protein sequence ID" value="TDP57987.1"/>
    <property type="molecule type" value="Genomic_DNA"/>
</dbReference>
<dbReference type="Gene3D" id="2.160.10.10">
    <property type="entry name" value="Hexapeptide repeat proteins"/>
    <property type="match status" value="1"/>
</dbReference>
<evidence type="ECO:0000259" key="8">
    <source>
        <dbReference type="Pfam" id="PF04613"/>
    </source>
</evidence>
<dbReference type="Pfam" id="PF00132">
    <property type="entry name" value="Hexapep"/>
    <property type="match status" value="3"/>
</dbReference>